<gene>
    <name evidence="7 9" type="primary">pyrE</name>
    <name evidence="9" type="ORF">K8G79_01245</name>
</gene>
<dbReference type="GO" id="GO:0000287">
    <property type="term" value="F:magnesium ion binding"/>
    <property type="evidence" value="ECO:0007669"/>
    <property type="project" value="UniProtKB-UniRule"/>
</dbReference>
<keyword evidence="6 7" id="KW-0665">Pyrimidine biosynthesis</keyword>
<comment type="similarity">
    <text evidence="7">Belongs to the purine/pyrimidine phosphoribosyltransferase family. PyrE subfamily.</text>
</comment>
<keyword evidence="5 7" id="KW-0460">Magnesium</keyword>
<comment type="subunit">
    <text evidence="7">Homodimer.</text>
</comment>
<accession>A0AAJ1AFS1</accession>
<comment type="cofactor">
    <cofactor evidence="7">
        <name>Mg(2+)</name>
        <dbReference type="ChEBI" id="CHEBI:18420"/>
    </cofactor>
</comment>
<comment type="caution">
    <text evidence="7">Lacks conserved residue(s) required for the propagation of feature annotation.</text>
</comment>
<feature type="binding site" evidence="7">
    <location>
        <position position="115"/>
    </location>
    <ligand>
        <name>5-phospho-alpha-D-ribose 1-diphosphate</name>
        <dbReference type="ChEBI" id="CHEBI:58017"/>
        <note>ligand shared between dimeric partners</note>
    </ligand>
</feature>
<dbReference type="Proteomes" id="UP001197609">
    <property type="component" value="Unassembled WGS sequence"/>
</dbReference>
<dbReference type="PANTHER" id="PTHR19278:SF9">
    <property type="entry name" value="URIDINE 5'-MONOPHOSPHATE SYNTHASE"/>
    <property type="match status" value="1"/>
</dbReference>
<evidence type="ECO:0000313" key="10">
    <source>
        <dbReference type="Proteomes" id="UP001197609"/>
    </source>
</evidence>
<dbReference type="GO" id="GO:0004588">
    <property type="term" value="F:orotate phosphoribosyltransferase activity"/>
    <property type="evidence" value="ECO:0007669"/>
    <property type="project" value="UniProtKB-UniRule"/>
</dbReference>
<keyword evidence="3 7" id="KW-0328">Glycosyltransferase</keyword>
<comment type="pathway">
    <text evidence="1 7">Pyrimidine metabolism; UMP biosynthesis via de novo pathway; UMP from orotate: step 1/2.</text>
</comment>
<dbReference type="NCBIfam" id="TIGR00336">
    <property type="entry name" value="pyrE"/>
    <property type="match status" value="1"/>
</dbReference>
<evidence type="ECO:0000313" key="9">
    <source>
        <dbReference type="EMBL" id="MBZ0158769.1"/>
    </source>
</evidence>
<dbReference type="Gene3D" id="3.40.50.2020">
    <property type="match status" value="1"/>
</dbReference>
<evidence type="ECO:0000256" key="6">
    <source>
        <dbReference type="ARBA" id="ARBA00022975"/>
    </source>
</evidence>
<dbReference type="PANTHER" id="PTHR19278">
    <property type="entry name" value="OROTATE PHOSPHORIBOSYLTRANSFERASE"/>
    <property type="match status" value="1"/>
</dbReference>
<keyword evidence="4 7" id="KW-0808">Transferase</keyword>
<comment type="caution">
    <text evidence="9">The sequence shown here is derived from an EMBL/GenBank/DDBJ whole genome shotgun (WGS) entry which is preliminary data.</text>
</comment>
<dbReference type="InterPro" id="IPR004467">
    <property type="entry name" value="Or_phspho_trans_dom"/>
</dbReference>
<comment type="function">
    <text evidence="7">Catalyzes the transfer of a ribosyl phosphate group from 5-phosphoribose 1-diphosphate to orotate, leading to the formation of orotidine monophosphate (OMP).</text>
</comment>
<feature type="domain" description="Phosphoribosyltransferase" evidence="8">
    <location>
        <begin position="65"/>
        <end position="173"/>
    </location>
</feature>
<feature type="binding site" evidence="7">
    <location>
        <position position="109"/>
    </location>
    <ligand>
        <name>5-phospho-alpha-D-ribose 1-diphosphate</name>
        <dbReference type="ChEBI" id="CHEBI:58017"/>
        <note>ligand shared between dimeric partners</note>
    </ligand>
</feature>
<dbReference type="AlphaFoldDB" id="A0AAJ1AFS1"/>
<evidence type="ECO:0000256" key="3">
    <source>
        <dbReference type="ARBA" id="ARBA00022676"/>
    </source>
</evidence>
<reference evidence="9 10" key="1">
    <citation type="journal article" date="2021" name="bioRxiv">
        <title>Unraveling nitrogen, sulfur and carbon metabolic pathways and microbial community transcriptional responses to substrate deprivation and toxicity stresses in a bioreactor mimicking anoxic brackish coastal sediment conditions.</title>
        <authorList>
            <person name="Martins P.D."/>
            <person name="Echeveste M.J."/>
            <person name="Arshad A."/>
            <person name="Kurth J."/>
            <person name="Ouboter H."/>
            <person name="Jetten M.S.M."/>
            <person name="Welte C.U."/>
        </authorList>
    </citation>
    <scope>NUCLEOTIDE SEQUENCE [LARGE SCALE GENOMIC DNA]</scope>
    <source>
        <strain evidence="9">MAG_38</strain>
    </source>
</reference>
<sequence length="200" mass="22166">MLTPVDTPRDQLLRLLVQHSFQHSAEPVFTLASGRKSRYYINCKQTTFMSEAMPLLGRLFFERIKAAEQKDDTQITAVGGLTLGADPIAYAIAYHSALQGTPIQAFSVRKEPKGHGTQKWVEGFERLGARVVIIEDVVTTGASTLKAIDGALHAGFQIVKVLALVDRQEGGREELLKNGYKMESIYTTEDLMRLVRQSGD</sequence>
<name>A0AAJ1AFS1_9BACT</name>
<feature type="binding site" description="in other chain" evidence="7">
    <location>
        <position position="110"/>
    </location>
    <ligand>
        <name>5-phospho-alpha-D-ribose 1-diphosphate</name>
        <dbReference type="ChEBI" id="CHEBI:58017"/>
        <note>ligand shared between dimeric partners</note>
    </ligand>
</feature>
<dbReference type="HAMAP" id="MF_01208">
    <property type="entry name" value="PyrE"/>
    <property type="match status" value="1"/>
</dbReference>
<proteinExistence type="inferred from homology"/>
<feature type="binding site" evidence="7">
    <location>
        <position position="113"/>
    </location>
    <ligand>
        <name>5-phospho-alpha-D-ribose 1-diphosphate</name>
        <dbReference type="ChEBI" id="CHEBI:58017"/>
        <note>ligand shared between dimeric partners</note>
    </ligand>
</feature>
<protein>
    <recommendedName>
        <fullName evidence="2 7">Orotate phosphoribosyltransferase</fullName>
        <shortName evidence="7">OPRT</shortName>
        <shortName evidence="7">OPRTase</shortName>
        <ecNumber evidence="2 7">2.4.2.10</ecNumber>
    </recommendedName>
</protein>
<comment type="catalytic activity">
    <reaction evidence="7">
        <text>orotidine 5'-phosphate + diphosphate = orotate + 5-phospho-alpha-D-ribose 1-diphosphate</text>
        <dbReference type="Rhea" id="RHEA:10380"/>
        <dbReference type="ChEBI" id="CHEBI:30839"/>
        <dbReference type="ChEBI" id="CHEBI:33019"/>
        <dbReference type="ChEBI" id="CHEBI:57538"/>
        <dbReference type="ChEBI" id="CHEBI:58017"/>
        <dbReference type="EC" id="2.4.2.10"/>
    </reaction>
</comment>
<dbReference type="SUPFAM" id="SSF53271">
    <property type="entry name" value="PRTase-like"/>
    <property type="match status" value="1"/>
</dbReference>
<evidence type="ECO:0000256" key="1">
    <source>
        <dbReference type="ARBA" id="ARBA00004889"/>
    </source>
</evidence>
<dbReference type="CDD" id="cd06223">
    <property type="entry name" value="PRTases_typeI"/>
    <property type="match status" value="1"/>
</dbReference>
<dbReference type="GO" id="GO:0044205">
    <property type="term" value="P:'de novo' UMP biosynthetic process"/>
    <property type="evidence" value="ECO:0007669"/>
    <property type="project" value="UniProtKB-UniRule"/>
</dbReference>
<evidence type="ECO:0000256" key="7">
    <source>
        <dbReference type="HAMAP-Rule" id="MF_01208"/>
    </source>
</evidence>
<evidence type="ECO:0000256" key="4">
    <source>
        <dbReference type="ARBA" id="ARBA00022679"/>
    </source>
</evidence>
<evidence type="ECO:0000259" key="8">
    <source>
        <dbReference type="Pfam" id="PF00156"/>
    </source>
</evidence>
<dbReference type="EMBL" id="JAIOIU010000018">
    <property type="protein sequence ID" value="MBZ0158769.1"/>
    <property type="molecule type" value="Genomic_DNA"/>
</dbReference>
<organism evidence="9 10">
    <name type="scientific">Candidatus Methylomirabilis tolerans</name>
    <dbReference type="NCBI Taxonomy" id="3123416"/>
    <lineage>
        <taxon>Bacteria</taxon>
        <taxon>Candidatus Methylomirabilota</taxon>
        <taxon>Candidatus Methylomirabilia</taxon>
        <taxon>Candidatus Methylomirabilales</taxon>
        <taxon>Candidatus Methylomirabilaceae</taxon>
        <taxon>Candidatus Methylomirabilis</taxon>
    </lineage>
</organism>
<feature type="binding site" evidence="7">
    <location>
        <position position="167"/>
    </location>
    <ligand>
        <name>orotate</name>
        <dbReference type="ChEBI" id="CHEBI:30839"/>
    </ligand>
</feature>
<dbReference type="Pfam" id="PF00156">
    <property type="entry name" value="Pribosyltran"/>
    <property type="match status" value="1"/>
</dbReference>
<dbReference type="InterPro" id="IPR000836">
    <property type="entry name" value="PRTase_dom"/>
</dbReference>
<dbReference type="InterPro" id="IPR029057">
    <property type="entry name" value="PRTase-like"/>
</dbReference>
<dbReference type="EC" id="2.4.2.10" evidence="2 7"/>
<dbReference type="InterPro" id="IPR023031">
    <property type="entry name" value="OPRT"/>
</dbReference>
<evidence type="ECO:0000256" key="2">
    <source>
        <dbReference type="ARBA" id="ARBA00011971"/>
    </source>
</evidence>
<dbReference type="GO" id="GO:0019856">
    <property type="term" value="P:pyrimidine nucleobase biosynthetic process"/>
    <property type="evidence" value="ECO:0007669"/>
    <property type="project" value="TreeGrafter"/>
</dbReference>
<feature type="binding site" evidence="7">
    <location>
        <position position="139"/>
    </location>
    <ligand>
        <name>orotate</name>
        <dbReference type="ChEBI" id="CHEBI:30839"/>
    </ligand>
</feature>
<feature type="binding site" description="in other chain" evidence="7">
    <location>
        <begin position="135"/>
        <end position="143"/>
    </location>
    <ligand>
        <name>5-phospho-alpha-D-ribose 1-diphosphate</name>
        <dbReference type="ChEBI" id="CHEBI:58017"/>
        <note>ligand shared between dimeric partners</note>
    </ligand>
</feature>
<dbReference type="FunFam" id="3.40.50.2020:FF:000029">
    <property type="entry name" value="Orotate phosphoribosyltransferase"/>
    <property type="match status" value="1"/>
</dbReference>
<evidence type="ECO:0000256" key="5">
    <source>
        <dbReference type="ARBA" id="ARBA00022842"/>
    </source>
</evidence>